<dbReference type="Gene3D" id="3.30.70.260">
    <property type="match status" value="1"/>
</dbReference>
<dbReference type="InterPro" id="IPR012676">
    <property type="entry name" value="TGS-like"/>
</dbReference>
<dbReference type="NCBIfam" id="TIGR00691">
    <property type="entry name" value="spoT_relA"/>
    <property type="match status" value="1"/>
</dbReference>
<dbReference type="CDD" id="cd01668">
    <property type="entry name" value="TGS_RSH"/>
    <property type="match status" value="1"/>
</dbReference>
<dbReference type="AlphaFoldDB" id="L7VRQ0"/>
<dbReference type="SUPFAM" id="SSF55021">
    <property type="entry name" value="ACT-like"/>
    <property type="match status" value="1"/>
</dbReference>
<dbReference type="PANTHER" id="PTHR21262:SF31">
    <property type="entry name" value="GTP PYROPHOSPHOKINASE"/>
    <property type="match status" value="1"/>
</dbReference>
<dbReference type="InterPro" id="IPR033655">
    <property type="entry name" value="TGS_RelA/SpoT"/>
</dbReference>
<keyword evidence="7" id="KW-0418">Kinase</keyword>
<evidence type="ECO:0000256" key="2">
    <source>
        <dbReference type="RuleBase" id="RU003847"/>
    </source>
</evidence>
<dbReference type="FunFam" id="1.10.3210.10:FF:000001">
    <property type="entry name" value="GTP pyrophosphokinase RelA"/>
    <property type="match status" value="1"/>
</dbReference>
<evidence type="ECO:0000313" key="7">
    <source>
        <dbReference type="EMBL" id="AGC71687.1"/>
    </source>
</evidence>
<dbReference type="Pfam" id="PF04607">
    <property type="entry name" value="RelA_SpoT"/>
    <property type="match status" value="1"/>
</dbReference>
<comment type="function">
    <text evidence="2">In eubacteria ppGpp (guanosine 3'-diphosphate 5'-diphosphate) is a mediator of the stringent response that coordinates a variety of cellular activities in response to changes in nutritional abundance.</text>
</comment>
<dbReference type="Gene3D" id="1.10.3210.10">
    <property type="entry name" value="Hypothetical protein af1432"/>
    <property type="match status" value="1"/>
</dbReference>
<dbReference type="Gene3D" id="3.30.460.10">
    <property type="entry name" value="Beta Polymerase, domain 2"/>
    <property type="match status" value="1"/>
</dbReference>
<dbReference type="GO" id="GO:0016301">
    <property type="term" value="F:kinase activity"/>
    <property type="evidence" value="ECO:0007669"/>
    <property type="project" value="UniProtKB-KW"/>
</dbReference>
<dbReference type="InterPro" id="IPR007685">
    <property type="entry name" value="RelA_SpoT"/>
</dbReference>
<dbReference type="PANTHER" id="PTHR21262">
    <property type="entry name" value="GUANOSINE-3',5'-BIS DIPHOSPHATE 3'-PYROPHOSPHOHYDROLASE"/>
    <property type="match status" value="1"/>
</dbReference>
<dbReference type="InterPro" id="IPR045865">
    <property type="entry name" value="ACT-like_dom_sf"/>
</dbReference>
<dbReference type="InterPro" id="IPR003607">
    <property type="entry name" value="HD/PDEase_dom"/>
</dbReference>
<dbReference type="CDD" id="cd05399">
    <property type="entry name" value="NT_Rel-Spo_like"/>
    <property type="match status" value="1"/>
</dbReference>
<dbReference type="SMART" id="SM00954">
    <property type="entry name" value="RelA_SpoT"/>
    <property type="match status" value="1"/>
</dbReference>
<dbReference type="InterPro" id="IPR004095">
    <property type="entry name" value="TGS"/>
</dbReference>
<dbReference type="SUPFAM" id="SSF109604">
    <property type="entry name" value="HD-domain/PDEase-like"/>
    <property type="match status" value="1"/>
</dbReference>
<reference evidence="7" key="1">
    <citation type="submission" date="2012-09" db="EMBL/GenBank/DDBJ databases">
        <title>Metagenomic Characterization of a Microbial Community in Wastewater Detects High Levels of Antibiotic Resistance.</title>
        <authorList>
            <person name="Abrams M."/>
            <person name="Caldwell A."/>
            <person name="Vandaei E."/>
            <person name="Lee W."/>
            <person name="Perrott J."/>
            <person name="Khan S.Y."/>
            <person name="Ta J."/>
            <person name="Romero D."/>
            <person name="Nguyen V."/>
            <person name="Pourmand N."/>
            <person name="Ouverney C.C."/>
        </authorList>
    </citation>
    <scope>NUCLEOTIDE SEQUENCE</scope>
</reference>
<dbReference type="InterPro" id="IPR004811">
    <property type="entry name" value="RelA/Spo_fam"/>
</dbReference>
<dbReference type="GO" id="GO:0005886">
    <property type="term" value="C:plasma membrane"/>
    <property type="evidence" value="ECO:0007669"/>
    <property type="project" value="TreeGrafter"/>
</dbReference>
<dbReference type="SUPFAM" id="SSF81301">
    <property type="entry name" value="Nucleotidyltransferase"/>
    <property type="match status" value="1"/>
</dbReference>
<evidence type="ECO:0000256" key="1">
    <source>
        <dbReference type="ARBA" id="ARBA00025704"/>
    </source>
</evidence>
<dbReference type="Pfam" id="PF02824">
    <property type="entry name" value="TGS"/>
    <property type="match status" value="1"/>
</dbReference>
<comment type="similarity">
    <text evidence="2">Belongs to the relA/spoT family.</text>
</comment>
<dbReference type="Pfam" id="PF13291">
    <property type="entry name" value="ACT_4"/>
    <property type="match status" value="1"/>
</dbReference>
<comment type="pathway">
    <text evidence="1">Purine metabolism.</text>
</comment>
<dbReference type="InterPro" id="IPR006674">
    <property type="entry name" value="HD_domain"/>
</dbReference>
<name>L7VRQ0_9BACT</name>
<evidence type="ECO:0000259" key="5">
    <source>
        <dbReference type="PROSITE" id="PS51831"/>
    </source>
</evidence>
<dbReference type="FunFam" id="3.30.460.10:FF:000001">
    <property type="entry name" value="GTP pyrophosphokinase RelA"/>
    <property type="match status" value="1"/>
</dbReference>
<dbReference type="SUPFAM" id="SSF81271">
    <property type="entry name" value="TGS-like"/>
    <property type="match status" value="1"/>
</dbReference>
<protein>
    <submittedName>
        <fullName evidence="7">GTP pyrophosphokinase ppGpp synthetase I</fullName>
        <ecNumber evidence="7">2.7.6.5</ecNumber>
    </submittedName>
</protein>
<dbReference type="InterPro" id="IPR043519">
    <property type="entry name" value="NT_sf"/>
</dbReference>
<keyword evidence="7" id="KW-0808">Transferase</keyword>
<dbReference type="EC" id="2.7.6.5" evidence="7"/>
<dbReference type="PROSITE" id="PS51671">
    <property type="entry name" value="ACT"/>
    <property type="match status" value="1"/>
</dbReference>
<dbReference type="GO" id="GO:0015969">
    <property type="term" value="P:guanosine tetraphosphate metabolic process"/>
    <property type="evidence" value="ECO:0007669"/>
    <property type="project" value="InterPro"/>
</dbReference>
<feature type="domain" description="TGS" evidence="6">
    <location>
        <begin position="436"/>
        <end position="497"/>
    </location>
</feature>
<dbReference type="FunFam" id="3.10.20.30:FF:000002">
    <property type="entry name" value="GTP pyrophosphokinase (RelA/SpoT)"/>
    <property type="match status" value="1"/>
</dbReference>
<dbReference type="PROSITE" id="PS51831">
    <property type="entry name" value="HD"/>
    <property type="match status" value="1"/>
</dbReference>
<feature type="domain" description="HD" evidence="5">
    <location>
        <begin position="96"/>
        <end position="195"/>
    </location>
</feature>
<evidence type="ECO:0000259" key="6">
    <source>
        <dbReference type="PROSITE" id="PS51880"/>
    </source>
</evidence>
<dbReference type="PROSITE" id="PS51880">
    <property type="entry name" value="TGS"/>
    <property type="match status" value="1"/>
</dbReference>
<dbReference type="CDD" id="cd00077">
    <property type="entry name" value="HDc"/>
    <property type="match status" value="1"/>
</dbReference>
<feature type="domain" description="ACT" evidence="4">
    <location>
        <begin position="642"/>
        <end position="716"/>
    </location>
</feature>
<dbReference type="InterPro" id="IPR012675">
    <property type="entry name" value="Beta-grasp_dom_sf"/>
</dbReference>
<dbReference type="SMART" id="SM00471">
    <property type="entry name" value="HDc"/>
    <property type="match status" value="1"/>
</dbReference>
<dbReference type="EMBL" id="JX649880">
    <property type="protein sequence ID" value="AGC71687.1"/>
    <property type="molecule type" value="Genomic_DNA"/>
</dbReference>
<dbReference type="Pfam" id="PF13328">
    <property type="entry name" value="HD_4"/>
    <property type="match status" value="1"/>
</dbReference>
<evidence type="ECO:0000259" key="4">
    <source>
        <dbReference type="PROSITE" id="PS51671"/>
    </source>
</evidence>
<dbReference type="Gene3D" id="3.10.20.30">
    <property type="match status" value="1"/>
</dbReference>
<sequence>MAKARALGRYFQYRSNSALVNAIFVAAAALNRVLYTAMAMPSLLRSQPAQEGQTLNSLLAHMPSYVTRAQKALIKKAYLLAEDAHKFQKRLSGEPYIIHPLAVAHTLADLGLDHEVVCAGLLHDVLEDTFIKPEYMRQEFGETITYLVESVTKISVLKTQTAENKQAINIRKMIMATIRDSRVILIKLADKLHNMRTLGFHSTNKGMQIAREVLEIYAPLAGRLGIYKIKSELEDLALYHLDRTTYALIKDKIAEKKGQRDGRVAMVMSLLTQHLKESKIKATVEGRSKHFYSIYNKMIEQKKSFEDIYDLTGVRVLVNEVPDCYTVLGLVHTLWTPIPGRFKDYISVPKSNGYQSLHTTVIGPGGQPIEVQIRTWKMHRVSEFGIASHWAYKEKPGDQATFETQFLDLQNMAISDDEVDSGDFYQELVSNLSQANEVYIISPKGKIFTMPENSTVLDFAFRIHTDIGLRCAGAKIGDRLVSIRTPLKNGDQIEIITNSSVKPSLNWLNYLKTPNARAKLKAFFRKTDTSVAERLVENEKKQQPEPKGPKPGRSEKLGASVVAQPNLKKIDWQGETQLEVKYAQCCNPSPPDNIAGFISRLGVISVHKKGCPSLTHLSENPEQAERLIPLNWVGHSTGRQASIEIRGLDRAQIFLDIVKQLAQSGANIIEANATTSQVGHINDRFVIEVDSEDHLTNILKELKTVEGVEDALEVQQ</sequence>
<dbReference type="CDD" id="cd04876">
    <property type="entry name" value="ACT_RelA-SpoT"/>
    <property type="match status" value="1"/>
</dbReference>
<dbReference type="InterPro" id="IPR002912">
    <property type="entry name" value="ACT_dom"/>
</dbReference>
<feature type="region of interest" description="Disordered" evidence="3">
    <location>
        <begin position="535"/>
        <end position="556"/>
    </location>
</feature>
<evidence type="ECO:0000256" key="3">
    <source>
        <dbReference type="SAM" id="MobiDB-lite"/>
    </source>
</evidence>
<dbReference type="GO" id="GO:0008728">
    <property type="term" value="F:GTP diphosphokinase activity"/>
    <property type="evidence" value="ECO:0007669"/>
    <property type="project" value="UniProtKB-EC"/>
</dbReference>
<accession>L7VRQ0</accession>
<proteinExistence type="inferred from homology"/>
<organism evidence="7">
    <name type="scientific">uncultured bacterium A1Q1_fos_300</name>
    <dbReference type="NCBI Taxonomy" id="1256571"/>
    <lineage>
        <taxon>Bacteria</taxon>
        <taxon>environmental samples</taxon>
    </lineage>
</organism>